<gene>
    <name evidence="1" type="ORF">H735_15665</name>
</gene>
<evidence type="ECO:0000313" key="1">
    <source>
        <dbReference type="EMBL" id="KIF52247.1"/>
    </source>
</evidence>
<reference evidence="1 2" key="1">
    <citation type="submission" date="2014-07" db="EMBL/GenBank/DDBJ databases">
        <title>Unique and conserved regions in Vibrio harveyi and related species in comparison with the shrimp pathogen Vibrio harveyi CAIM 1792.</title>
        <authorList>
            <person name="Espinoza-Valles I."/>
            <person name="Vora G."/>
            <person name="Leekitcharoenphon P."/>
            <person name="Ussery D."/>
            <person name="Hoj L."/>
            <person name="Gomez-Gil B."/>
        </authorList>
    </citation>
    <scope>NUCLEOTIDE SEQUENCE [LARGE SCALE GENOMIC DNA]</scope>
    <source>
        <strain evidence="2">CAIM 1854 / LMG 25443</strain>
    </source>
</reference>
<dbReference type="PATRIC" id="fig|1229493.5.peg.2283"/>
<comment type="caution">
    <text evidence="1">The sequence shown here is derived from an EMBL/GenBank/DDBJ whole genome shotgun (WGS) entry which is preliminary data.</text>
</comment>
<organism evidence="1 2">
    <name type="scientific">Vibrio owensii CAIM 1854 = LMG 25443</name>
    <dbReference type="NCBI Taxonomy" id="1229493"/>
    <lineage>
        <taxon>Bacteria</taxon>
        <taxon>Pseudomonadati</taxon>
        <taxon>Pseudomonadota</taxon>
        <taxon>Gammaproteobacteria</taxon>
        <taxon>Vibrionales</taxon>
        <taxon>Vibrionaceae</taxon>
        <taxon>Vibrio</taxon>
    </lineage>
</organism>
<sequence>MINKKLQEGGDSSTNIQAEQITLNVGIDEKRAREIYQEMNLQLRKEYSQEAFDIANIRINEFENRLMPKMEIVDGALEAFADPSFQLLLLEAQKTAAATERPADYDLLAELLLHRFQKREDRIVRAGVTRAVEIVDEIADDALLGLTVFHSVNTFLPVAGNINSGLDALDSLFGKVMYNTMPTGSNWLDHLDILDAVRLSPFGGLKKIEQFYPELLSGYIDAGIKKDSDDYLKAVAILQSNQLPKDLLIVHELNENYVRIPVTRKEHISSILIYHRVLYQGTPADIPLKLTDIQIQALNSIYDLYSNENTLKENNTILFMKKWNEKHNLKALSEWWNKMDVSFQVTSVGRVLAHANAQRCENKLPPLE</sequence>
<protein>
    <submittedName>
        <fullName evidence="1">Uncharacterized protein</fullName>
    </submittedName>
</protein>
<evidence type="ECO:0000313" key="2">
    <source>
        <dbReference type="Proteomes" id="UP000031586"/>
    </source>
</evidence>
<dbReference type="InterPro" id="IPR053773">
    <property type="entry name" value="Vpar_1526-like"/>
</dbReference>
<name>A0A0C1W768_9VIBR</name>
<proteinExistence type="predicted"/>
<dbReference type="AlphaFoldDB" id="A0A0C1W768"/>
<accession>A0A0C1W768</accession>
<dbReference type="Proteomes" id="UP000031586">
    <property type="component" value="Unassembled WGS sequence"/>
</dbReference>
<dbReference type="EMBL" id="JPRD01000024">
    <property type="protein sequence ID" value="KIF52247.1"/>
    <property type="molecule type" value="Genomic_DNA"/>
</dbReference>
<dbReference type="NCBIfam" id="NF045477">
    <property type="entry name" value="LPO_1073_dom"/>
    <property type="match status" value="1"/>
</dbReference>